<reference evidence="2" key="1">
    <citation type="submission" date="2022-11" db="UniProtKB">
        <authorList>
            <consortium name="WormBaseParasite"/>
        </authorList>
    </citation>
    <scope>IDENTIFICATION</scope>
</reference>
<keyword evidence="1" id="KW-1185">Reference proteome</keyword>
<dbReference type="SUPFAM" id="SSF53098">
    <property type="entry name" value="Ribonuclease H-like"/>
    <property type="match status" value="1"/>
</dbReference>
<name>A0A914D2F3_9BILA</name>
<dbReference type="InterPro" id="IPR012337">
    <property type="entry name" value="RNaseH-like_sf"/>
</dbReference>
<protein>
    <submittedName>
        <fullName evidence="2">Uncharacterized protein</fullName>
    </submittedName>
</protein>
<dbReference type="Proteomes" id="UP000887540">
    <property type="component" value="Unplaced"/>
</dbReference>
<sequence length="223" mass="25388">MDIFALRTVVKKFLDGQQRNSGYNDLEMFESKAQISALNDFLTATTPIEDLFFQLENVAIQIQNVVAEVDGIRKQFRSFQQHSSTTLKVIGKVGEKVFTEFLTNSLEDTYFFALILDPAQKNDLRQILSSREKFEAIKTAFVTQVRNVADVTTVNKNSNFNENIEDSFDYPSNSTSADLIQAEINSYLGLKKAEISGFSSPFDFWQDYALHYPNVSRGARIFE</sequence>
<evidence type="ECO:0000313" key="2">
    <source>
        <dbReference type="WBParaSite" id="ACRNAN_scaffold17412.g10139.t1"/>
    </source>
</evidence>
<evidence type="ECO:0000313" key="1">
    <source>
        <dbReference type="Proteomes" id="UP000887540"/>
    </source>
</evidence>
<accession>A0A914D2F3</accession>
<proteinExistence type="predicted"/>
<organism evidence="1 2">
    <name type="scientific">Acrobeloides nanus</name>
    <dbReference type="NCBI Taxonomy" id="290746"/>
    <lineage>
        <taxon>Eukaryota</taxon>
        <taxon>Metazoa</taxon>
        <taxon>Ecdysozoa</taxon>
        <taxon>Nematoda</taxon>
        <taxon>Chromadorea</taxon>
        <taxon>Rhabditida</taxon>
        <taxon>Tylenchina</taxon>
        <taxon>Cephalobomorpha</taxon>
        <taxon>Cephaloboidea</taxon>
        <taxon>Cephalobidae</taxon>
        <taxon>Acrobeloides</taxon>
    </lineage>
</organism>
<dbReference type="WBParaSite" id="ACRNAN_scaffold17412.g10139.t1">
    <property type="protein sequence ID" value="ACRNAN_scaffold17412.g10139.t1"/>
    <property type="gene ID" value="ACRNAN_scaffold17412.g10139"/>
</dbReference>
<dbReference type="AlphaFoldDB" id="A0A914D2F3"/>